<protein>
    <submittedName>
        <fullName evidence="2">Uncharacterized protein</fullName>
    </submittedName>
</protein>
<dbReference type="EMBL" id="JBBPBN010000004">
    <property type="protein sequence ID" value="KAK9042134.1"/>
    <property type="molecule type" value="Genomic_DNA"/>
</dbReference>
<proteinExistence type="predicted"/>
<gene>
    <name evidence="2" type="ORF">V6N11_017213</name>
</gene>
<keyword evidence="3" id="KW-1185">Reference proteome</keyword>
<reference evidence="2 3" key="1">
    <citation type="journal article" date="2024" name="G3 (Bethesda)">
        <title>Genome assembly of Hibiscus sabdariffa L. provides insights into metabolisms of medicinal natural products.</title>
        <authorList>
            <person name="Kim T."/>
        </authorList>
    </citation>
    <scope>NUCLEOTIDE SEQUENCE [LARGE SCALE GENOMIC DNA]</scope>
    <source>
        <strain evidence="2">TK-2024</strain>
        <tissue evidence="2">Old leaves</tissue>
    </source>
</reference>
<feature type="region of interest" description="Disordered" evidence="1">
    <location>
        <begin position="67"/>
        <end position="89"/>
    </location>
</feature>
<feature type="compositionally biased region" description="Pro residues" evidence="1">
    <location>
        <begin position="79"/>
        <end position="89"/>
    </location>
</feature>
<dbReference type="Proteomes" id="UP001396334">
    <property type="component" value="Unassembled WGS sequence"/>
</dbReference>
<name>A0ABR2TXM6_9ROSI</name>
<accession>A0ABR2TXM6</accession>
<evidence type="ECO:0000256" key="1">
    <source>
        <dbReference type="SAM" id="MobiDB-lite"/>
    </source>
</evidence>
<evidence type="ECO:0000313" key="3">
    <source>
        <dbReference type="Proteomes" id="UP001396334"/>
    </source>
</evidence>
<sequence length="89" mass="9871">MDVDLHCLTLRLSLASLLDYHHHSQAKSNHPPFERPIEVPASTIVHPSTLTTSTVIATSLHSFESPLVPPLNQTLSKPIRPPQQRPLPN</sequence>
<evidence type="ECO:0000313" key="2">
    <source>
        <dbReference type="EMBL" id="KAK9042134.1"/>
    </source>
</evidence>
<comment type="caution">
    <text evidence="2">The sequence shown here is derived from an EMBL/GenBank/DDBJ whole genome shotgun (WGS) entry which is preliminary data.</text>
</comment>
<organism evidence="2 3">
    <name type="scientific">Hibiscus sabdariffa</name>
    <name type="common">roselle</name>
    <dbReference type="NCBI Taxonomy" id="183260"/>
    <lineage>
        <taxon>Eukaryota</taxon>
        <taxon>Viridiplantae</taxon>
        <taxon>Streptophyta</taxon>
        <taxon>Embryophyta</taxon>
        <taxon>Tracheophyta</taxon>
        <taxon>Spermatophyta</taxon>
        <taxon>Magnoliopsida</taxon>
        <taxon>eudicotyledons</taxon>
        <taxon>Gunneridae</taxon>
        <taxon>Pentapetalae</taxon>
        <taxon>rosids</taxon>
        <taxon>malvids</taxon>
        <taxon>Malvales</taxon>
        <taxon>Malvaceae</taxon>
        <taxon>Malvoideae</taxon>
        <taxon>Hibiscus</taxon>
    </lineage>
</organism>